<reference evidence="4 5" key="1">
    <citation type="journal article" date="2005" name="Int. J. Syst. Evol. Microbiol.">
        <title>Bacillus cibi sp. nov., isolated from jeotgal, a traditional Korean fermented seafood.</title>
        <authorList>
            <person name="Yoon J.H."/>
            <person name="Lee C.H."/>
            <person name="Oh T.K."/>
        </authorList>
    </citation>
    <scope>NUCLEOTIDE SEQUENCE [LARGE SCALE GENOMIC DNA]</scope>
    <source>
        <strain evidence="4 5">DSM 16189</strain>
    </source>
</reference>
<proteinExistence type="inferred from homology"/>
<dbReference type="InterPro" id="IPR038719">
    <property type="entry name" value="Phycobilisome_asu/bsu_sf"/>
</dbReference>
<dbReference type="OrthoDB" id="2376384at2"/>
<evidence type="ECO:0000256" key="1">
    <source>
        <dbReference type="ARBA" id="ARBA00008182"/>
    </source>
</evidence>
<accession>A0A084GW16</accession>
<name>A0A084GW16_METID</name>
<dbReference type="Proteomes" id="UP000028549">
    <property type="component" value="Unassembled WGS sequence"/>
</dbReference>
<keyword evidence="3" id="KW-0089">Bile pigment</keyword>
<protein>
    <submittedName>
        <fullName evidence="4">Uncharacterized protein</fullName>
    </submittedName>
</protein>
<sequence>MSFFPADQIVYEATEKIYQNEPSLLERFGEKGKEKCREDNHHHLKHLQTAFDLQNAQVFTDYAIWLNGILVKHGMKTQHLIDNFDYLEEVLLEMEIEDQEKVSAYLAYLKAGTDALMKEKEK</sequence>
<dbReference type="EMBL" id="JNVC02000005">
    <property type="protein sequence ID" value="KEZ51528.1"/>
    <property type="molecule type" value="Genomic_DNA"/>
</dbReference>
<evidence type="ECO:0000313" key="5">
    <source>
        <dbReference type="Proteomes" id="UP000028549"/>
    </source>
</evidence>
<dbReference type="STRING" id="246786.GS18_0210310"/>
<evidence type="ECO:0000256" key="3">
    <source>
        <dbReference type="ARBA" id="ARBA00023307"/>
    </source>
</evidence>
<comment type="similarity">
    <text evidence="1">Belongs to the phycobiliprotein family.</text>
</comment>
<dbReference type="SUPFAM" id="SSF46458">
    <property type="entry name" value="Globin-like"/>
    <property type="match status" value="1"/>
</dbReference>
<organism evidence="4 5">
    <name type="scientific">Metabacillus indicus</name>
    <name type="common">Bacillus indicus</name>
    <dbReference type="NCBI Taxonomy" id="246786"/>
    <lineage>
        <taxon>Bacteria</taxon>
        <taxon>Bacillati</taxon>
        <taxon>Bacillota</taxon>
        <taxon>Bacilli</taxon>
        <taxon>Bacillales</taxon>
        <taxon>Bacillaceae</taxon>
        <taxon>Metabacillus</taxon>
    </lineage>
</organism>
<dbReference type="RefSeq" id="WP_035206912.1">
    <property type="nucleotide sequence ID" value="NZ_JNVC02000005.1"/>
</dbReference>
<keyword evidence="5" id="KW-1185">Reference proteome</keyword>
<keyword evidence="2" id="KW-0157">Chromophore</keyword>
<dbReference type="InterPro" id="IPR009050">
    <property type="entry name" value="Globin-like_sf"/>
</dbReference>
<gene>
    <name evidence="4" type="ORF">GS18_0210310</name>
</gene>
<dbReference type="Gene3D" id="1.10.490.20">
    <property type="entry name" value="Phycocyanins"/>
    <property type="match status" value="1"/>
</dbReference>
<comment type="caution">
    <text evidence="4">The sequence shown here is derived from an EMBL/GenBank/DDBJ whole genome shotgun (WGS) entry which is preliminary data.</text>
</comment>
<evidence type="ECO:0000256" key="2">
    <source>
        <dbReference type="ARBA" id="ARBA00022991"/>
    </source>
</evidence>
<evidence type="ECO:0000313" key="4">
    <source>
        <dbReference type="EMBL" id="KEZ51528.1"/>
    </source>
</evidence>
<dbReference type="AlphaFoldDB" id="A0A084GW16"/>